<dbReference type="PANTHER" id="PTHR47352">
    <property type="entry name" value="CLASS I PEPTIDE CHAIN RELEASE FACTOR"/>
    <property type="match status" value="1"/>
</dbReference>
<feature type="domain" description="Prokaryotic-type class I peptide chain release factors" evidence="2">
    <location>
        <begin position="109"/>
        <end position="125"/>
    </location>
</feature>
<sequence>MLGSGALSRQVLSSCAALSRYTCSCGASQALQRSAIASYRRSSGSLISWQIQHAQQSTLQPRHGSAVPQLPAKSRGICISVSCKANSPKTVRDIVRELKKGDVTITFARSGGAGGQNVNKVNTKVDMRLNVTLSGWISEDLKDALQRLEKKRINKEGELVVTSTATRSQADNVEDALGKMQACIDSAAQSLIPVEVDPEKVKQIAKQKRIANENRIDNKKKTSEKKQQRRAKIEW</sequence>
<keyword evidence="4" id="KW-1185">Reference proteome</keyword>
<evidence type="ECO:0000259" key="2">
    <source>
        <dbReference type="PROSITE" id="PS00745"/>
    </source>
</evidence>
<dbReference type="Gene3D" id="3.30.160.20">
    <property type="match status" value="1"/>
</dbReference>
<feature type="compositionally biased region" description="Basic and acidic residues" evidence="1">
    <location>
        <begin position="210"/>
        <end position="235"/>
    </location>
</feature>
<organism evidence="3 4">
    <name type="scientific">Coccomyxa viridis</name>
    <dbReference type="NCBI Taxonomy" id="1274662"/>
    <lineage>
        <taxon>Eukaryota</taxon>
        <taxon>Viridiplantae</taxon>
        <taxon>Chlorophyta</taxon>
        <taxon>core chlorophytes</taxon>
        <taxon>Trebouxiophyceae</taxon>
        <taxon>Trebouxiophyceae incertae sedis</taxon>
        <taxon>Coccomyxaceae</taxon>
        <taxon>Coccomyxa</taxon>
    </lineage>
</organism>
<evidence type="ECO:0000256" key="1">
    <source>
        <dbReference type="SAM" id="MobiDB-lite"/>
    </source>
</evidence>
<dbReference type="EMBL" id="CAUYUE010000009">
    <property type="protein sequence ID" value="CAK0783945.1"/>
    <property type="molecule type" value="Genomic_DNA"/>
</dbReference>
<dbReference type="Proteomes" id="UP001314263">
    <property type="component" value="Unassembled WGS sequence"/>
</dbReference>
<dbReference type="PROSITE" id="PS00745">
    <property type="entry name" value="RF_PROK_I"/>
    <property type="match status" value="1"/>
</dbReference>
<reference evidence="3 4" key="1">
    <citation type="submission" date="2023-10" db="EMBL/GenBank/DDBJ databases">
        <authorList>
            <person name="Maclean D."/>
            <person name="Macfadyen A."/>
        </authorList>
    </citation>
    <scope>NUCLEOTIDE SEQUENCE [LARGE SCALE GENOMIC DNA]</scope>
</reference>
<accession>A0AAV1ICF5</accession>
<dbReference type="GO" id="GO:0003747">
    <property type="term" value="F:translation release factor activity"/>
    <property type="evidence" value="ECO:0007669"/>
    <property type="project" value="InterPro"/>
</dbReference>
<dbReference type="PANTHER" id="PTHR47352:SF1">
    <property type="entry name" value="CLASS I PEPTIDE CHAIN RELEASE FACTOR"/>
    <property type="match status" value="1"/>
</dbReference>
<evidence type="ECO:0000313" key="3">
    <source>
        <dbReference type="EMBL" id="CAK0783945.1"/>
    </source>
</evidence>
<dbReference type="InterPro" id="IPR000352">
    <property type="entry name" value="Pep_chain_release_fac_I"/>
</dbReference>
<dbReference type="AlphaFoldDB" id="A0AAV1ICF5"/>
<feature type="region of interest" description="Disordered" evidence="1">
    <location>
        <begin position="203"/>
        <end position="235"/>
    </location>
</feature>
<protein>
    <recommendedName>
        <fullName evidence="2">Prokaryotic-type class I peptide chain release factors domain-containing protein</fullName>
    </recommendedName>
</protein>
<dbReference type="SUPFAM" id="SSF110916">
    <property type="entry name" value="Peptidyl-tRNA hydrolase domain-like"/>
    <property type="match status" value="1"/>
</dbReference>
<name>A0AAV1ICF5_9CHLO</name>
<proteinExistence type="predicted"/>
<evidence type="ECO:0000313" key="4">
    <source>
        <dbReference type="Proteomes" id="UP001314263"/>
    </source>
</evidence>
<comment type="caution">
    <text evidence="3">The sequence shown here is derived from an EMBL/GenBank/DDBJ whole genome shotgun (WGS) entry which is preliminary data.</text>
</comment>
<dbReference type="Pfam" id="PF00472">
    <property type="entry name" value="RF-1"/>
    <property type="match status" value="1"/>
</dbReference>
<gene>
    <name evidence="3" type="ORF">CVIRNUC_007148</name>
</gene>